<keyword evidence="1" id="KW-0519">Myristate</keyword>
<keyword evidence="6" id="KW-1185">Reference proteome</keyword>
<proteinExistence type="predicted"/>
<evidence type="ECO:0000256" key="4">
    <source>
        <dbReference type="SAM" id="MobiDB-lite"/>
    </source>
</evidence>
<organism evidence="5 6">
    <name type="scientific">Aspergillus saccharolyticus JOP 1030-1</name>
    <dbReference type="NCBI Taxonomy" id="1450539"/>
    <lineage>
        <taxon>Eukaryota</taxon>
        <taxon>Fungi</taxon>
        <taxon>Dikarya</taxon>
        <taxon>Ascomycota</taxon>
        <taxon>Pezizomycotina</taxon>
        <taxon>Eurotiomycetes</taxon>
        <taxon>Eurotiomycetidae</taxon>
        <taxon>Eurotiales</taxon>
        <taxon>Aspergillaceae</taxon>
        <taxon>Aspergillus</taxon>
        <taxon>Aspergillus subgen. Circumdati</taxon>
    </lineage>
</organism>
<feature type="compositionally biased region" description="Low complexity" evidence="4">
    <location>
        <begin position="110"/>
        <end position="123"/>
    </location>
</feature>
<dbReference type="Proteomes" id="UP000248349">
    <property type="component" value="Unassembled WGS sequence"/>
</dbReference>
<evidence type="ECO:0000313" key="5">
    <source>
        <dbReference type="EMBL" id="PYH46200.1"/>
    </source>
</evidence>
<keyword evidence="2" id="KW-0564">Palmitate</keyword>
<evidence type="ECO:0000313" key="6">
    <source>
        <dbReference type="Proteomes" id="UP000248349"/>
    </source>
</evidence>
<keyword evidence="3" id="KW-0449">Lipoprotein</keyword>
<dbReference type="AlphaFoldDB" id="A0A318ZQH3"/>
<dbReference type="EMBL" id="KZ821228">
    <property type="protein sequence ID" value="PYH46200.1"/>
    <property type="molecule type" value="Genomic_DNA"/>
</dbReference>
<dbReference type="InterPro" id="IPR031632">
    <property type="entry name" value="SVIP"/>
</dbReference>
<feature type="compositionally biased region" description="Polar residues" evidence="4">
    <location>
        <begin position="23"/>
        <end position="32"/>
    </location>
</feature>
<reference evidence="5 6" key="1">
    <citation type="submission" date="2016-12" db="EMBL/GenBank/DDBJ databases">
        <title>The genomes of Aspergillus section Nigri reveals drivers in fungal speciation.</title>
        <authorList>
            <consortium name="DOE Joint Genome Institute"/>
            <person name="Vesth T.C."/>
            <person name="Nybo J."/>
            <person name="Theobald S."/>
            <person name="Brandl J."/>
            <person name="Frisvad J.C."/>
            <person name="Nielsen K.F."/>
            <person name="Lyhne E.K."/>
            <person name="Kogle M.E."/>
            <person name="Kuo A."/>
            <person name="Riley R."/>
            <person name="Clum A."/>
            <person name="Nolan M."/>
            <person name="Lipzen A."/>
            <person name="Salamov A."/>
            <person name="Henrissat B."/>
            <person name="Wiebenga A."/>
            <person name="De Vries R.P."/>
            <person name="Grigoriev I.V."/>
            <person name="Mortensen U.H."/>
            <person name="Andersen M.R."/>
            <person name="Baker S.E."/>
        </authorList>
    </citation>
    <scope>NUCLEOTIDE SEQUENCE [LARGE SCALE GENOMIC DNA]</scope>
    <source>
        <strain evidence="5 6">JOP 1030-1</strain>
    </source>
</reference>
<dbReference type="GeneID" id="37072520"/>
<name>A0A318ZQH3_9EURO</name>
<evidence type="ECO:0000256" key="1">
    <source>
        <dbReference type="ARBA" id="ARBA00022707"/>
    </source>
</evidence>
<dbReference type="RefSeq" id="XP_025432182.1">
    <property type="nucleotide sequence ID" value="XM_025571292.1"/>
</dbReference>
<accession>A0A318ZQH3</accession>
<sequence>MGNICSKSSNGPDAFAQPGRVLGTNNDQSTPNAAAASGPRASLPKSKAQSQSNTNTNWGSGSAGRTVGGEGASAVSAPGHTDARTNAALAAQKRAESATNNSNKGKLGSKLAAQKAQTQTQTLNEASRAEVAARDADGAAEARRWQ</sequence>
<gene>
    <name evidence="5" type="ORF">BP01DRAFT_25709</name>
</gene>
<evidence type="ECO:0000256" key="3">
    <source>
        <dbReference type="ARBA" id="ARBA00023288"/>
    </source>
</evidence>
<evidence type="ECO:0000256" key="2">
    <source>
        <dbReference type="ARBA" id="ARBA00023139"/>
    </source>
</evidence>
<dbReference type="Pfam" id="PF15811">
    <property type="entry name" value="SVIP"/>
    <property type="match status" value="1"/>
</dbReference>
<feature type="compositionally biased region" description="Polar residues" evidence="4">
    <location>
        <begin position="47"/>
        <end position="60"/>
    </location>
</feature>
<feature type="region of interest" description="Disordered" evidence="4">
    <location>
        <begin position="1"/>
        <end position="146"/>
    </location>
</feature>
<feature type="compositionally biased region" description="Basic and acidic residues" evidence="4">
    <location>
        <begin position="127"/>
        <end position="146"/>
    </location>
</feature>
<feature type="compositionally biased region" description="Polar residues" evidence="4">
    <location>
        <begin position="1"/>
        <end position="11"/>
    </location>
</feature>
<protein>
    <submittedName>
        <fullName evidence="5">Uncharacterized protein</fullName>
    </submittedName>
</protein>
<dbReference type="OrthoDB" id="5415072at2759"/>